<dbReference type="InterPro" id="IPR038656">
    <property type="entry name" value="Peptidase_G1_sf"/>
</dbReference>
<dbReference type="SUPFAM" id="SSF49899">
    <property type="entry name" value="Concanavalin A-like lectins/glucanases"/>
    <property type="match status" value="1"/>
</dbReference>
<reference evidence="3" key="1">
    <citation type="submission" date="2022-10" db="EMBL/GenBank/DDBJ databases">
        <title>Determination and structural analysis of whole genome sequence of Sarocladium strictum F4-1.</title>
        <authorList>
            <person name="Hu L."/>
            <person name="Jiang Y."/>
        </authorList>
    </citation>
    <scope>NUCLEOTIDE SEQUENCE</scope>
    <source>
        <strain evidence="3">F4-1</strain>
    </source>
</reference>
<dbReference type="CDD" id="cd13426">
    <property type="entry name" value="Peptidase_G1"/>
    <property type="match status" value="1"/>
</dbReference>
<keyword evidence="2" id="KW-0732">Signal</keyword>
<comment type="caution">
    <text evidence="3">The sequence shown here is derived from an EMBL/GenBank/DDBJ whole genome shotgun (WGS) entry which is preliminary data.</text>
</comment>
<dbReference type="InterPro" id="IPR013320">
    <property type="entry name" value="ConA-like_dom_sf"/>
</dbReference>
<evidence type="ECO:0000313" key="4">
    <source>
        <dbReference type="Proteomes" id="UP001175261"/>
    </source>
</evidence>
<dbReference type="Gene3D" id="2.60.120.700">
    <property type="entry name" value="Peptidase G1"/>
    <property type="match status" value="1"/>
</dbReference>
<accession>A0AA39GG48</accession>
<sequence>MFYQPIVTSALLLAVGAHAAVHNSSYNWAGGIVELPGKIIEASVQVVVPECTDSNFNSIAGMSGWVGIDGYGACDGALLQTGFGCSIINGDGKQNLSYNVWTEWYPATSVTYDNFDVKAGDLLSLSVSAKSKTSGSTSIYNHRTGQRKQTQYTDQPSLCLDYAEWIVESEFFEDHGIDGGELTANFTPVDFSQVSYLTSDHKTGTVAVDDLFNMVQNDNTTVAESCYKSEGNFVVRFTQPASWHPWE</sequence>
<organism evidence="3 4">
    <name type="scientific">Sarocladium strictum</name>
    <name type="common">Black bundle disease fungus</name>
    <name type="synonym">Acremonium strictum</name>
    <dbReference type="NCBI Taxonomy" id="5046"/>
    <lineage>
        <taxon>Eukaryota</taxon>
        <taxon>Fungi</taxon>
        <taxon>Dikarya</taxon>
        <taxon>Ascomycota</taxon>
        <taxon>Pezizomycotina</taxon>
        <taxon>Sordariomycetes</taxon>
        <taxon>Hypocreomycetidae</taxon>
        <taxon>Hypocreales</taxon>
        <taxon>Sarocladiaceae</taxon>
        <taxon>Sarocladium</taxon>
    </lineage>
</organism>
<dbReference type="AlphaFoldDB" id="A0AA39GG48"/>
<dbReference type="Proteomes" id="UP001175261">
    <property type="component" value="Unassembled WGS sequence"/>
</dbReference>
<protein>
    <recommendedName>
        <fullName evidence="5">Concanavalin A-like lectin/glucanase</fullName>
    </recommendedName>
</protein>
<keyword evidence="4" id="KW-1185">Reference proteome</keyword>
<feature type="active site" description="Proton acceptor" evidence="1">
    <location>
        <position position="168"/>
    </location>
</feature>
<dbReference type="GO" id="GO:0070007">
    <property type="term" value="F:glutamic-type endopeptidase activity"/>
    <property type="evidence" value="ECO:0007669"/>
    <property type="project" value="InterPro"/>
</dbReference>
<dbReference type="PANTHER" id="PTHR37536:SF1">
    <property type="entry name" value="ASPERGILLOPEPSIN, PUTAITVE (AFU_ORTHOLOGUE AFUA_7G01200)"/>
    <property type="match status" value="1"/>
</dbReference>
<dbReference type="PANTHER" id="PTHR37536">
    <property type="entry name" value="PUTATIVE (AFU_ORTHOLOGUE AFUA_3G02970)-RELATED"/>
    <property type="match status" value="1"/>
</dbReference>
<gene>
    <name evidence="3" type="ORF">NLU13_5875</name>
</gene>
<proteinExistence type="predicted"/>
<dbReference type="InterPro" id="IPR000250">
    <property type="entry name" value="Peptidase_G1"/>
</dbReference>
<evidence type="ECO:0000256" key="1">
    <source>
        <dbReference type="PIRSR" id="PIRSR600250-50"/>
    </source>
</evidence>
<dbReference type="GO" id="GO:0006508">
    <property type="term" value="P:proteolysis"/>
    <property type="evidence" value="ECO:0007669"/>
    <property type="project" value="InterPro"/>
</dbReference>
<dbReference type="EMBL" id="JAPDFR010000005">
    <property type="protein sequence ID" value="KAK0386038.1"/>
    <property type="molecule type" value="Genomic_DNA"/>
</dbReference>
<name>A0AA39GG48_SARSR</name>
<evidence type="ECO:0000313" key="3">
    <source>
        <dbReference type="EMBL" id="KAK0386038.1"/>
    </source>
</evidence>
<feature type="signal peptide" evidence="2">
    <location>
        <begin position="1"/>
        <end position="19"/>
    </location>
</feature>
<evidence type="ECO:0000256" key="2">
    <source>
        <dbReference type="SAM" id="SignalP"/>
    </source>
</evidence>
<feature type="chain" id="PRO_5041411602" description="Concanavalin A-like lectin/glucanase" evidence="2">
    <location>
        <begin position="20"/>
        <end position="247"/>
    </location>
</feature>
<evidence type="ECO:0008006" key="5">
    <source>
        <dbReference type="Google" id="ProtNLM"/>
    </source>
</evidence>
<dbReference type="Pfam" id="PF01828">
    <property type="entry name" value="Peptidase_A4"/>
    <property type="match status" value="1"/>
</dbReference>